<proteinExistence type="predicted"/>
<sequence length="747" mass="82711">MKKLLVACTSGLSLLLHPTEARACGPSSYQTELFNTARPDFPIEPFAAGRLGIVLGWDNPMYAIHAYRTMKGIPTTPEEQRHLVTRWQSAHTVLHSSTVTPELQRWLATRRRIVPQAPENEPLMTSEADYAERIRIHDDALRRASNTADALAKAWKKHPALMAEWLSNQDAVFGVCTILPELDPRLDEGVSPEQQARRRAERAYQEASSRFYCDDYPGAMAAFQAIADSKESPHRVLAAYLVARTHVRQALMENPATFRYEPQKPTGVFLSRLTEADKVIAGILASPALAEVHGPARGLRSIVRYRLQPESWACELLSHVLEPGTGSALASELGDLNLLWKIRFDMTCEGLPAPAAELHAWLQSMGSAPLKVENRDHYQRAQHDLARTHWKKARHVTWLLAALKTAVPESPGLPALLEAAAKVPPESPAGVSIAYYSAQVLHARGDLDAARARLATVPSEQVRHSPTSRNLLRDERFALARDLDEAMKESLSDVADYTSDESYGGPYDAPGDSRPRVFSPKTVYALEARLTAKRLVVLAEIDGNPAVPRRQVLWAAFARAAIAGDDATLQSVAKRLAETNPTAKAELLALVDKPTAEERQFEAQLLLMGLPAVSARLQPLEDRLQDTSPKLNLTLDMSYTRNGWCGPPKEQELPAAHFPPPPDAEEAAREWQALVDAGNSVPYFARVALAWAKAHPDDPRSPIALFRAVRASKRGCGQRTPEAQAAFRYLHKHYGKTTWAKRTPYVY</sequence>
<dbReference type="Proteomes" id="UP000009026">
    <property type="component" value="Chromosome"/>
</dbReference>
<protein>
    <submittedName>
        <fullName evidence="2">Uncharacterized protein</fullName>
    </submittedName>
</protein>
<organism evidence="2 3">
    <name type="scientific">Pseudomyxococcus hansupus</name>
    <dbReference type="NCBI Taxonomy" id="1297742"/>
    <lineage>
        <taxon>Bacteria</taxon>
        <taxon>Pseudomonadati</taxon>
        <taxon>Myxococcota</taxon>
        <taxon>Myxococcia</taxon>
        <taxon>Myxococcales</taxon>
        <taxon>Cystobacterineae</taxon>
        <taxon>Myxococcaceae</taxon>
        <taxon>Pseudomyxococcus</taxon>
    </lineage>
</organism>
<dbReference type="EMBL" id="CP012109">
    <property type="protein sequence ID" value="AKQ70399.1"/>
    <property type="molecule type" value="Genomic_DNA"/>
</dbReference>
<feature type="signal peptide" evidence="1">
    <location>
        <begin position="1"/>
        <end position="23"/>
    </location>
</feature>
<dbReference type="KEGG" id="mym:A176_007311"/>
<evidence type="ECO:0000313" key="2">
    <source>
        <dbReference type="EMBL" id="AKQ70399.1"/>
    </source>
</evidence>
<reference evidence="2 3" key="1">
    <citation type="journal article" date="2016" name="PLoS ONE">
        <title>Complete Genome Sequence and Comparative Genomics of a Novel Myxobacterium Myxococcus hansupus.</title>
        <authorList>
            <person name="Sharma G."/>
            <person name="Narwani T."/>
            <person name="Subramanian S."/>
        </authorList>
    </citation>
    <scope>NUCLEOTIDE SEQUENCE [LARGE SCALE GENOMIC DNA]</scope>
    <source>
        <strain evidence="3">mixupus</strain>
    </source>
</reference>
<accession>A0A0H4X576</accession>
<dbReference type="eggNOG" id="COG4805">
    <property type="taxonomic scope" value="Bacteria"/>
</dbReference>
<keyword evidence="3" id="KW-1185">Reference proteome</keyword>
<name>A0A0H4X576_9BACT</name>
<dbReference type="AlphaFoldDB" id="A0A0H4X576"/>
<gene>
    <name evidence="2" type="ORF">A176_007311</name>
</gene>
<evidence type="ECO:0000313" key="3">
    <source>
        <dbReference type="Proteomes" id="UP000009026"/>
    </source>
</evidence>
<keyword evidence="1" id="KW-0732">Signal</keyword>
<dbReference type="OrthoDB" id="5479238at2"/>
<feature type="chain" id="PRO_5005213288" evidence="1">
    <location>
        <begin position="24"/>
        <end position="747"/>
    </location>
</feature>
<evidence type="ECO:0000256" key="1">
    <source>
        <dbReference type="SAM" id="SignalP"/>
    </source>
</evidence>
<dbReference type="RefSeq" id="WP_002634007.1">
    <property type="nucleotide sequence ID" value="NZ_CP012109.1"/>
</dbReference>
<dbReference type="PATRIC" id="fig|1297742.4.peg.7440"/>
<dbReference type="STRING" id="1297742.A176_007311"/>